<dbReference type="CDD" id="cd14752">
    <property type="entry name" value="GH31_N"/>
    <property type="match status" value="1"/>
</dbReference>
<dbReference type="PANTHER" id="PTHR43863:SF2">
    <property type="entry name" value="MALTASE-GLUCOAMYLASE"/>
    <property type="match status" value="1"/>
</dbReference>
<reference evidence="2" key="1">
    <citation type="submission" date="2006-10" db="EMBL/GenBank/DDBJ databases">
        <title>Complete sequence of Solibacter usitatus Ellin6076.</title>
        <authorList>
            <consortium name="US DOE Joint Genome Institute"/>
            <person name="Copeland A."/>
            <person name="Lucas S."/>
            <person name="Lapidus A."/>
            <person name="Barry K."/>
            <person name="Detter J.C."/>
            <person name="Glavina del Rio T."/>
            <person name="Hammon N."/>
            <person name="Israni S."/>
            <person name="Dalin E."/>
            <person name="Tice H."/>
            <person name="Pitluck S."/>
            <person name="Thompson L.S."/>
            <person name="Brettin T."/>
            <person name="Bruce D."/>
            <person name="Han C."/>
            <person name="Tapia R."/>
            <person name="Gilna P."/>
            <person name="Schmutz J."/>
            <person name="Larimer F."/>
            <person name="Land M."/>
            <person name="Hauser L."/>
            <person name="Kyrpides N."/>
            <person name="Mikhailova N."/>
            <person name="Janssen P.H."/>
            <person name="Kuske C.R."/>
            <person name="Richardson P."/>
        </authorList>
    </citation>
    <scope>NUCLEOTIDE SEQUENCE</scope>
    <source>
        <strain evidence="2">Ellin6076</strain>
    </source>
</reference>
<dbReference type="SMR" id="Q01Y88"/>
<evidence type="ECO:0000313" key="2">
    <source>
        <dbReference type="EMBL" id="ABJ85377.1"/>
    </source>
</evidence>
<feature type="domain" description="Glycosyl hydrolase family 31 C-terminal" evidence="1">
    <location>
        <begin position="299"/>
        <end position="382"/>
    </location>
</feature>
<dbReference type="InterPro" id="IPR051816">
    <property type="entry name" value="Glycosyl_Hydrolase_31"/>
</dbReference>
<dbReference type="InParanoid" id="Q01Y88"/>
<dbReference type="GO" id="GO:0016787">
    <property type="term" value="F:hydrolase activity"/>
    <property type="evidence" value="ECO:0007669"/>
    <property type="project" value="UniProtKB-KW"/>
</dbReference>
<organism evidence="2">
    <name type="scientific">Solibacter usitatus (strain Ellin6076)</name>
    <dbReference type="NCBI Taxonomy" id="234267"/>
    <lineage>
        <taxon>Bacteria</taxon>
        <taxon>Pseudomonadati</taxon>
        <taxon>Acidobacteriota</taxon>
        <taxon>Terriglobia</taxon>
        <taxon>Bryobacterales</taxon>
        <taxon>Solibacteraceae</taxon>
        <taxon>Candidatus Solibacter</taxon>
    </lineage>
</organism>
<dbReference type="GO" id="GO:0030246">
    <property type="term" value="F:carbohydrate binding"/>
    <property type="evidence" value="ECO:0007669"/>
    <property type="project" value="InterPro"/>
</dbReference>
<dbReference type="PANTHER" id="PTHR43863">
    <property type="entry name" value="HYDROLASE, PUTATIVE (AFU_ORTHOLOGUE AFUA_1G03140)-RELATED"/>
    <property type="match status" value="1"/>
</dbReference>
<dbReference type="SUPFAM" id="SSF74650">
    <property type="entry name" value="Galactose mutarotase-like"/>
    <property type="match status" value="1"/>
</dbReference>
<dbReference type="GO" id="GO:0005975">
    <property type="term" value="P:carbohydrate metabolic process"/>
    <property type="evidence" value="ECO:0007669"/>
    <property type="project" value="InterPro"/>
</dbReference>
<accession>Q01Y88</accession>
<proteinExistence type="predicted"/>
<dbReference type="STRING" id="234267.Acid_4416"/>
<dbReference type="InterPro" id="IPR013780">
    <property type="entry name" value="Glyco_hydro_b"/>
</dbReference>
<sequence length="497" mass="55436" precursor="true">MPQALAALATLLSFAPHGNKVELRLDRGSAELVWLTPSTFHFRRVLDGPLRPLEEAPREAFAMQTEDAAGEIHIRSRLLDVTVGKSGLMLRVRRANGTPLLLDLTPPVSEAGGVVWERQMLPDSDYFGLGPRTDPTLSLRGKSLAADVPLLISTTGYGEYHPGGGIYHFDFTRPDRYRVQGPEIDYYFYYGPTPKEILEEHNLQPGRADPWTVSSDRFGSWDSLKASLLRIVSGAMSAANAPMMNLAPYNSAPPELQMRARQLGSLVARVSPGTVGLSGFRKQLDAFYGSYIAELQDRGFPIWHPLPFQVPDDPEGARHPDEFLLGDEMLIAPLYEPGDKRSVYLPRGIWTNLETNQATQGPATITVETKLLPVFARNGAIVPLDAPNGMALHYFPKLGGEFFLLEGDIADYSQVHAAPALDIIRLEIESKKERDYQWVIHHAEKPASVEFEDKKYREVSRLETLADDCWFYDSAQKNLHVRVKVKAGQDSIININY</sequence>
<keyword evidence="2" id="KW-0378">Hydrolase</keyword>
<gene>
    <name evidence="2" type="ordered locus">Acid_4416</name>
</gene>
<dbReference type="Gene3D" id="2.60.40.1760">
    <property type="entry name" value="glycosyl hydrolase (family 31)"/>
    <property type="match status" value="1"/>
</dbReference>
<dbReference type="EMBL" id="CP000473">
    <property type="protein sequence ID" value="ABJ85377.1"/>
    <property type="molecule type" value="Genomic_DNA"/>
</dbReference>
<evidence type="ECO:0000259" key="1">
    <source>
        <dbReference type="Pfam" id="PF21365"/>
    </source>
</evidence>
<dbReference type="InterPro" id="IPR011013">
    <property type="entry name" value="Gal_mutarotase_sf_dom"/>
</dbReference>
<dbReference type="eggNOG" id="COG1501">
    <property type="taxonomic scope" value="Bacteria"/>
</dbReference>
<dbReference type="KEGG" id="sus:Acid_4416"/>
<dbReference type="Gene3D" id="2.60.40.1180">
    <property type="entry name" value="Golgi alpha-mannosidase II"/>
    <property type="match status" value="2"/>
</dbReference>
<protein>
    <submittedName>
        <fullName evidence="2">Glycoside hydrolase, family 31</fullName>
    </submittedName>
</protein>
<dbReference type="HOGENOM" id="CLU_548463_0_0_0"/>
<name>Q01Y88_SOLUE</name>
<dbReference type="InterPro" id="IPR048395">
    <property type="entry name" value="Glyco_hydro_31_C"/>
</dbReference>
<dbReference type="SUPFAM" id="SSF51011">
    <property type="entry name" value="Glycosyl hydrolase domain"/>
    <property type="match status" value="1"/>
</dbReference>
<dbReference type="AlphaFoldDB" id="Q01Y88"/>
<dbReference type="Pfam" id="PF21365">
    <property type="entry name" value="Glyco_hydro_31_3rd"/>
    <property type="match status" value="1"/>
</dbReference>
<dbReference type="OrthoDB" id="127629at2"/>